<protein>
    <submittedName>
        <fullName evidence="1">Uncharacterized protein</fullName>
    </submittedName>
</protein>
<dbReference type="SUPFAM" id="SSF49464">
    <property type="entry name" value="Carboxypeptidase regulatory domain-like"/>
    <property type="match status" value="1"/>
</dbReference>
<reference evidence="1 2" key="1">
    <citation type="submission" date="2019-10" db="EMBL/GenBank/DDBJ databases">
        <title>Prolixibacter strains distinguished by the presence of nitrate reductase genes were adept at nitrate-dependent anaerobic corrosion of metallic iron and carbon steel.</title>
        <authorList>
            <person name="Iino T."/>
            <person name="Shono N."/>
            <person name="Ito K."/>
            <person name="Nakamura R."/>
            <person name="Sueoka K."/>
            <person name="Harayama S."/>
            <person name="Ohkuma M."/>
        </authorList>
    </citation>
    <scope>NUCLEOTIDE SEQUENCE [LARGE SCALE GENOMIC DNA]</scope>
    <source>
        <strain evidence="1 2">JCM 13498</strain>
    </source>
</reference>
<evidence type="ECO:0000313" key="2">
    <source>
        <dbReference type="Proteomes" id="UP000391834"/>
    </source>
</evidence>
<sequence>MGSYQEAIMHKARFIYRTENPYIRTLQRLILFFALLLISVSQVKAQVYFPEDMKQVSGKLIDAESGDIVPYAHIINQRVHGGTISDKNGIFSLQADPSDTLTVNAMGFTTMKIIVADYLKKNKQLVVYKMKPIRYLVGEVEVTGKNQKLDLYGVPQGNKSKVPIELRSDDFKEKPHWTSAIFSPLSFLHYKLSRNEKNKRKAMAAIITEQQWDKFKLVYNRDIVHNITGLDGDTLDDFMVYCNVHMNLYYSATSLEVDQRVRELFKQYKAEKIPNDSISN</sequence>
<dbReference type="AlphaFoldDB" id="A0A5M4AXU3"/>
<name>A0A5M4AXU3_9BACT</name>
<evidence type="ECO:0000313" key="1">
    <source>
        <dbReference type="EMBL" id="GET32441.1"/>
    </source>
</evidence>
<proteinExistence type="predicted"/>
<dbReference type="Pfam" id="PF13715">
    <property type="entry name" value="CarbopepD_reg_2"/>
    <property type="match status" value="1"/>
</dbReference>
<dbReference type="EMBL" id="BLAX01000001">
    <property type="protein sequence ID" value="GET32441.1"/>
    <property type="molecule type" value="Genomic_DNA"/>
</dbReference>
<dbReference type="Proteomes" id="UP000391834">
    <property type="component" value="Unassembled WGS sequence"/>
</dbReference>
<keyword evidence="2" id="KW-1185">Reference proteome</keyword>
<comment type="caution">
    <text evidence="1">The sequence shown here is derived from an EMBL/GenBank/DDBJ whole genome shotgun (WGS) entry which is preliminary data.</text>
</comment>
<dbReference type="InterPro" id="IPR008969">
    <property type="entry name" value="CarboxyPept-like_regulatory"/>
</dbReference>
<organism evidence="1 2">
    <name type="scientific">Prolixibacter bellariivorans</name>
    <dbReference type="NCBI Taxonomy" id="314319"/>
    <lineage>
        <taxon>Bacteria</taxon>
        <taxon>Pseudomonadati</taxon>
        <taxon>Bacteroidota</taxon>
        <taxon>Bacteroidia</taxon>
        <taxon>Marinilabiliales</taxon>
        <taxon>Prolixibacteraceae</taxon>
        <taxon>Prolixibacter</taxon>
    </lineage>
</organism>
<gene>
    <name evidence="1" type="ORF">PbJCM13498_13040</name>
</gene>
<accession>A0A5M4AXU3</accession>